<keyword evidence="4" id="KW-1185">Reference proteome</keyword>
<keyword evidence="3" id="KW-0067">ATP-binding</keyword>
<dbReference type="GO" id="GO:0009898">
    <property type="term" value="C:cytoplasmic side of plasma membrane"/>
    <property type="evidence" value="ECO:0007669"/>
    <property type="project" value="TreeGrafter"/>
</dbReference>
<dbReference type="GO" id="GO:0005524">
    <property type="term" value="F:ATP binding"/>
    <property type="evidence" value="ECO:0007669"/>
    <property type="project" value="TreeGrafter"/>
</dbReference>
<dbReference type="RefSeq" id="WP_157695359.1">
    <property type="nucleotide sequence ID" value="NZ_LT629710.1"/>
</dbReference>
<sequence length="355" mass="36282">MDTRPLIVTGDELMLDDLLRVAAAAGVEVAHHGEVGAGSAWRSAPIVLLDDELVSDALDARLAMRRGVVAVGRQEPDAGVLKQCLQLGVERTATLGADDAALIDLLAGTLAGGPGDGPTVAVVPACGGAGASVFASALAAMAGRAGRSVILADCDPWGSGLDVLLGIEDQPGIRWDELAAPAGRLPPDALHDALPKAPFGRGRIRVLCQGRTPGHAITEAVVDAVMEAGRRSGDLTVFDLPRHPTVAADRVLEQADRVVLVTTADVRGCYAAARTADRLTALGVQPELVVRGPSPGGIGAEDIGDVLGLPVLARMRPQPSLARDLEKGKPPGADSRGPLARAARSVLAQLPTAVG</sequence>
<dbReference type="Gene3D" id="3.40.50.300">
    <property type="entry name" value="P-loop containing nucleotide triphosphate hydrolases"/>
    <property type="match status" value="1"/>
</dbReference>
<keyword evidence="3" id="KW-0378">Hydrolase</keyword>
<name>A0A1H0N9F3_9ACTN</name>
<accession>A0A1H0N9F3</accession>
<dbReference type="InterPro" id="IPR027417">
    <property type="entry name" value="P-loop_NTPase"/>
</dbReference>
<organism evidence="3 4">
    <name type="scientific">Nakamurella panacisegetis</name>
    <dbReference type="NCBI Taxonomy" id="1090615"/>
    <lineage>
        <taxon>Bacteria</taxon>
        <taxon>Bacillati</taxon>
        <taxon>Actinomycetota</taxon>
        <taxon>Actinomycetes</taxon>
        <taxon>Nakamurellales</taxon>
        <taxon>Nakamurellaceae</taxon>
        <taxon>Nakamurella</taxon>
    </lineage>
</organism>
<reference evidence="3 4" key="1">
    <citation type="submission" date="2016-10" db="EMBL/GenBank/DDBJ databases">
        <authorList>
            <person name="de Groot N.N."/>
        </authorList>
    </citation>
    <scope>NUCLEOTIDE SEQUENCE [LARGE SCALE GENOMIC DNA]</scope>
    <source>
        <strain evidence="4">P4-7,KCTC 19426,CECT 7604</strain>
    </source>
</reference>
<dbReference type="STRING" id="1090615.SAMN04515671_2270"/>
<feature type="region of interest" description="Disordered" evidence="1">
    <location>
        <begin position="320"/>
        <end position="341"/>
    </location>
</feature>
<proteinExistence type="predicted"/>
<gene>
    <name evidence="3" type="ORF">SAMN04515671_2270</name>
</gene>
<dbReference type="PANTHER" id="PTHR43384:SF11">
    <property type="entry name" value="SEPTUM SITE DETERMINING PROTEIN"/>
    <property type="match status" value="1"/>
</dbReference>
<dbReference type="InterPro" id="IPR059050">
    <property type="entry name" value="Rv3660c_N"/>
</dbReference>
<dbReference type="SUPFAM" id="SSF52540">
    <property type="entry name" value="P-loop containing nucleoside triphosphate hydrolases"/>
    <property type="match status" value="1"/>
</dbReference>
<dbReference type="OrthoDB" id="3252838at2"/>
<dbReference type="Proteomes" id="UP000198741">
    <property type="component" value="Chromosome I"/>
</dbReference>
<evidence type="ECO:0000313" key="4">
    <source>
        <dbReference type="Proteomes" id="UP000198741"/>
    </source>
</evidence>
<keyword evidence="3" id="KW-0347">Helicase</keyword>
<keyword evidence="3" id="KW-0547">Nucleotide-binding</keyword>
<feature type="domain" description="Rv3660c-like CheY-like N-terminal" evidence="2">
    <location>
        <begin position="8"/>
        <end position="111"/>
    </location>
</feature>
<dbReference type="GO" id="GO:0005829">
    <property type="term" value="C:cytosol"/>
    <property type="evidence" value="ECO:0007669"/>
    <property type="project" value="TreeGrafter"/>
</dbReference>
<dbReference type="GO" id="GO:0004386">
    <property type="term" value="F:helicase activity"/>
    <property type="evidence" value="ECO:0007669"/>
    <property type="project" value="UniProtKB-KW"/>
</dbReference>
<dbReference type="InterPro" id="IPR022521">
    <property type="entry name" value="Rv3660c"/>
</dbReference>
<evidence type="ECO:0000259" key="2">
    <source>
        <dbReference type="Pfam" id="PF26563"/>
    </source>
</evidence>
<dbReference type="EMBL" id="LT629710">
    <property type="protein sequence ID" value="SDO89364.1"/>
    <property type="molecule type" value="Genomic_DNA"/>
</dbReference>
<dbReference type="GO" id="GO:0051782">
    <property type="term" value="P:negative regulation of cell division"/>
    <property type="evidence" value="ECO:0007669"/>
    <property type="project" value="TreeGrafter"/>
</dbReference>
<evidence type="ECO:0000256" key="1">
    <source>
        <dbReference type="SAM" id="MobiDB-lite"/>
    </source>
</evidence>
<dbReference type="GO" id="GO:0016887">
    <property type="term" value="F:ATP hydrolysis activity"/>
    <property type="evidence" value="ECO:0007669"/>
    <property type="project" value="TreeGrafter"/>
</dbReference>
<dbReference type="AlphaFoldDB" id="A0A1H0N9F3"/>
<evidence type="ECO:0000313" key="3">
    <source>
        <dbReference type="EMBL" id="SDO89364.1"/>
    </source>
</evidence>
<protein>
    <submittedName>
        <fullName evidence="3">Helicase/secretion neighborhood CpaE-like protein</fullName>
    </submittedName>
</protein>
<dbReference type="InterPro" id="IPR050625">
    <property type="entry name" value="ParA/MinD_ATPase"/>
</dbReference>
<dbReference type="Pfam" id="PF26563">
    <property type="entry name" value="Rv3660c_N"/>
    <property type="match status" value="1"/>
</dbReference>
<dbReference type="NCBIfam" id="TIGR03815">
    <property type="entry name" value="CpaE_hom_Actino"/>
    <property type="match status" value="1"/>
</dbReference>
<dbReference type="PANTHER" id="PTHR43384">
    <property type="entry name" value="SEPTUM SITE-DETERMINING PROTEIN MIND HOMOLOG, CHLOROPLASTIC-RELATED"/>
    <property type="match status" value="1"/>
</dbReference>